<dbReference type="EMBL" id="KI301590">
    <property type="protein sequence ID" value="ERZ94972.1"/>
    <property type="molecule type" value="Genomic_DNA"/>
</dbReference>
<dbReference type="AlphaFoldDB" id="U9SLV5"/>
<evidence type="ECO:0000313" key="1">
    <source>
        <dbReference type="EMBL" id="ERZ94972.1"/>
    </source>
</evidence>
<dbReference type="HOGENOM" id="CLU_1918220_0_0_1"/>
<proteinExistence type="predicted"/>
<gene>
    <name evidence="1" type="ORF">GLOINDRAFT_14087</name>
</gene>
<protein>
    <submittedName>
        <fullName evidence="1">Uncharacterized protein</fullName>
    </submittedName>
</protein>
<dbReference type="VEuPathDB" id="FungiDB:RhiirFUN_001950"/>
<accession>U9SLV5</accession>
<reference evidence="1" key="1">
    <citation type="submission" date="2013-07" db="EMBL/GenBank/DDBJ databases">
        <title>The genome of an arbuscular mycorrhizal fungus provides insights into the evolution of the oldest plant symbiosis.</title>
        <authorList>
            <consortium name="DOE Joint Genome Institute"/>
            <person name="Tisserant E."/>
            <person name="Malbreil M."/>
            <person name="Kuo A."/>
            <person name="Kohler A."/>
            <person name="Symeonidi A."/>
            <person name="Balestrini R."/>
            <person name="Charron P."/>
            <person name="Duensing N."/>
            <person name="Frei-dit-Frey N."/>
            <person name="Gianinazzi-Pearson V."/>
            <person name="Gilbert B."/>
            <person name="Handa Y."/>
            <person name="Hijri M."/>
            <person name="Kaul R."/>
            <person name="Kawaguchi M."/>
            <person name="Krajinski F."/>
            <person name="Lammers P."/>
            <person name="Lapierre D."/>
            <person name="Masclaux F.G."/>
            <person name="Murat C."/>
            <person name="Morin E."/>
            <person name="Ndikumana S."/>
            <person name="Pagni M."/>
            <person name="Petitpierre D."/>
            <person name="Requena N."/>
            <person name="Rosikiewicz P."/>
            <person name="Riley R."/>
            <person name="Saito K."/>
            <person name="San Clemente H."/>
            <person name="Shapiro H."/>
            <person name="van Tuinen D."/>
            <person name="Becard G."/>
            <person name="Bonfante P."/>
            <person name="Paszkowski U."/>
            <person name="Shachar-Hill Y."/>
            <person name="Young J.P."/>
            <person name="Sanders I.R."/>
            <person name="Henrissat B."/>
            <person name="Rensing S.A."/>
            <person name="Grigoriev I.V."/>
            <person name="Corradi N."/>
            <person name="Roux C."/>
            <person name="Martin F."/>
        </authorList>
    </citation>
    <scope>NUCLEOTIDE SEQUENCE</scope>
    <source>
        <strain evidence="1">DAOM 197198</strain>
    </source>
</reference>
<name>U9SLV5_RHIID</name>
<sequence length="132" mass="14764">MDQTDFATKNAKSLGDKILHPLFALQSAPGGKLFFFDELASLKGEDIELDHEGVEEVINLIRNSTGVCITYNGFSLYDDKTYSNIREGLAMRILWSYFFDGKSCPGLNFTIILKNGSQYFDNKWSGQNEGGC</sequence>
<organism evidence="1">
    <name type="scientific">Rhizophagus irregularis (strain DAOM 181602 / DAOM 197198 / MUCL 43194)</name>
    <name type="common">Arbuscular mycorrhizal fungus</name>
    <name type="synonym">Glomus intraradices</name>
    <dbReference type="NCBI Taxonomy" id="747089"/>
    <lineage>
        <taxon>Eukaryota</taxon>
        <taxon>Fungi</taxon>
        <taxon>Fungi incertae sedis</taxon>
        <taxon>Mucoromycota</taxon>
        <taxon>Glomeromycotina</taxon>
        <taxon>Glomeromycetes</taxon>
        <taxon>Glomerales</taxon>
        <taxon>Glomeraceae</taxon>
        <taxon>Rhizophagus</taxon>
    </lineage>
</organism>